<organism evidence="1">
    <name type="scientific">uncultured Caudovirales phage</name>
    <dbReference type="NCBI Taxonomy" id="2100421"/>
    <lineage>
        <taxon>Viruses</taxon>
        <taxon>Duplodnaviria</taxon>
        <taxon>Heunggongvirae</taxon>
        <taxon>Uroviricota</taxon>
        <taxon>Caudoviricetes</taxon>
        <taxon>Peduoviridae</taxon>
        <taxon>Maltschvirus</taxon>
        <taxon>Maltschvirus maltsch</taxon>
    </lineage>
</organism>
<accession>A0A6J5LG51</accession>
<evidence type="ECO:0000313" key="1">
    <source>
        <dbReference type="EMBL" id="CAB4132096.1"/>
    </source>
</evidence>
<proteinExistence type="predicted"/>
<dbReference type="EMBL" id="LR796258">
    <property type="protein sequence ID" value="CAB4132096.1"/>
    <property type="molecule type" value="Genomic_DNA"/>
</dbReference>
<sequence>MALNRTKEHAERMAAFRKTWQHRVITAADANTPLGMVLRSAIFGTEIELAVGTFPLVLKGDIVEQDGDFYLVMTYALHPGDVRVDTLGKLDEFRTHLGRAMNKANLDNAERDQLEAHVRAWVQFDERNDDDRRATEVRAKLPKIGRFVYDRKEGWIPEPVAPPEG</sequence>
<protein>
    <submittedName>
        <fullName evidence="1">Uncharacterized protein</fullName>
    </submittedName>
</protein>
<name>A0A6J5LG51_9CAUD</name>
<gene>
    <name evidence="1" type="ORF">UFOVP134_27</name>
</gene>
<reference evidence="1" key="1">
    <citation type="submission" date="2020-04" db="EMBL/GenBank/DDBJ databases">
        <authorList>
            <person name="Chiriac C."/>
            <person name="Salcher M."/>
            <person name="Ghai R."/>
            <person name="Kavagutti S V."/>
        </authorList>
    </citation>
    <scope>NUCLEOTIDE SEQUENCE</scope>
</reference>